<comment type="similarity">
    <text evidence="2 7">Belongs to the UDP-glucose/GDP-mannose dehydrogenase family.</text>
</comment>
<keyword evidence="10" id="KW-1185">Reference proteome</keyword>
<evidence type="ECO:0000313" key="10">
    <source>
        <dbReference type="Proteomes" id="UP001501479"/>
    </source>
</evidence>
<evidence type="ECO:0000256" key="1">
    <source>
        <dbReference type="ARBA" id="ARBA00004701"/>
    </source>
</evidence>
<evidence type="ECO:0000256" key="3">
    <source>
        <dbReference type="ARBA" id="ARBA00012954"/>
    </source>
</evidence>
<evidence type="ECO:0000256" key="5">
    <source>
        <dbReference type="ARBA" id="ARBA00023027"/>
    </source>
</evidence>
<dbReference type="Gene3D" id="1.10.1040.10">
    <property type="entry name" value="N-(1-d-carboxylethyl)-l-norvaline Dehydrogenase, domain 2"/>
    <property type="match status" value="1"/>
</dbReference>
<comment type="caution">
    <text evidence="9">The sequence shown here is derived from an EMBL/GenBank/DDBJ whole genome shotgun (WGS) entry which is preliminary data.</text>
</comment>
<gene>
    <name evidence="9" type="primary">ugd</name>
    <name evidence="9" type="ORF">GCM10022421_19960</name>
</gene>
<evidence type="ECO:0000256" key="6">
    <source>
        <dbReference type="ARBA" id="ARBA00047473"/>
    </source>
</evidence>
<evidence type="ECO:0000256" key="4">
    <source>
        <dbReference type="ARBA" id="ARBA00023002"/>
    </source>
</evidence>
<dbReference type="InterPro" id="IPR028357">
    <property type="entry name" value="UDPglc_DH_bac"/>
</dbReference>
<protein>
    <recommendedName>
        <fullName evidence="3 7">UDP-glucose 6-dehydrogenase</fullName>
        <ecNumber evidence="3 7">1.1.1.22</ecNumber>
    </recommendedName>
</protein>
<dbReference type="PANTHER" id="PTHR43750:SF2">
    <property type="entry name" value="UDP-GLUCOSE 6-DEHYDROGENASE"/>
    <property type="match status" value="1"/>
</dbReference>
<proteinExistence type="inferred from homology"/>
<dbReference type="Pfam" id="PF03720">
    <property type="entry name" value="UDPG_MGDP_dh_C"/>
    <property type="match status" value="1"/>
</dbReference>
<dbReference type="InterPro" id="IPR017476">
    <property type="entry name" value="UDP-Glc/GDP-Man"/>
</dbReference>
<dbReference type="EMBL" id="BAABDS010000032">
    <property type="protein sequence ID" value="GAA3712697.1"/>
    <property type="molecule type" value="Genomic_DNA"/>
</dbReference>
<organism evidence="9 10">
    <name type="scientific">Oceanisphaera sediminis</name>
    <dbReference type="NCBI Taxonomy" id="981381"/>
    <lineage>
        <taxon>Bacteria</taxon>
        <taxon>Pseudomonadati</taxon>
        <taxon>Pseudomonadota</taxon>
        <taxon>Gammaproteobacteria</taxon>
        <taxon>Aeromonadales</taxon>
        <taxon>Aeromonadaceae</taxon>
        <taxon>Oceanisphaera</taxon>
    </lineage>
</organism>
<dbReference type="NCBIfam" id="TIGR03026">
    <property type="entry name" value="NDP-sugDHase"/>
    <property type="match status" value="1"/>
</dbReference>
<reference evidence="10" key="1">
    <citation type="journal article" date="2019" name="Int. J. Syst. Evol. Microbiol.">
        <title>The Global Catalogue of Microorganisms (GCM) 10K type strain sequencing project: providing services to taxonomists for standard genome sequencing and annotation.</title>
        <authorList>
            <consortium name="The Broad Institute Genomics Platform"/>
            <consortium name="The Broad Institute Genome Sequencing Center for Infectious Disease"/>
            <person name="Wu L."/>
            <person name="Ma J."/>
        </authorList>
    </citation>
    <scope>NUCLEOTIDE SEQUENCE [LARGE SCALE GENOMIC DNA]</scope>
    <source>
        <strain evidence="10">JCM 17329</strain>
    </source>
</reference>
<accession>A0ABP7E660</accession>
<dbReference type="InterPro" id="IPR001732">
    <property type="entry name" value="UDP-Glc/GDP-Man_DH_N"/>
</dbReference>
<evidence type="ECO:0000313" key="9">
    <source>
        <dbReference type="EMBL" id="GAA3712697.1"/>
    </source>
</evidence>
<dbReference type="InterPro" id="IPR014027">
    <property type="entry name" value="UDP-Glc/GDP-Man_DH_C"/>
</dbReference>
<dbReference type="PANTHER" id="PTHR43750">
    <property type="entry name" value="UDP-GLUCOSE 6-DEHYDROGENASE TUAD"/>
    <property type="match status" value="1"/>
</dbReference>
<evidence type="ECO:0000259" key="8">
    <source>
        <dbReference type="SMART" id="SM00984"/>
    </source>
</evidence>
<dbReference type="Proteomes" id="UP001501479">
    <property type="component" value="Unassembled WGS sequence"/>
</dbReference>
<sequence length="391" mass="42543">MNKTNITVAGLGYVGLANAVLLARHHSVVAYDINPSRVAQLAEGQSPVQDEDISHYLATEPLNLHATTCPQQAFAEADYIVVATPTDYDPETNFFDTSSVEAVIELASAINPTAVFIIKSTVPVGFTAQLRQRLGYEGILFSPEFLREGQALQDNLYPSRIVVGGTSPAAHHFAALLQQGALANDVPVLLVNSSEAEAIKLFANTYLAMRVAYFNELDTYAESHGLNARQIIEGVGLDPRIGQHYNNPSFGYGGYCLPKDTKQLLANYQNVPNNLINAIVQANRTRKDFIAESVLKRQPGVVGIYRLVMKSGSDNFRASAMLGVIKRLKAKGTSVVIYEPALNQPTYAGCPLVTSLANLKQQADVILANRLTTDLQDVANKVYTRDIFGQD</sequence>
<evidence type="ECO:0000256" key="7">
    <source>
        <dbReference type="PIRNR" id="PIRNR000124"/>
    </source>
</evidence>
<dbReference type="SMART" id="SM00984">
    <property type="entry name" value="UDPG_MGDP_dh_C"/>
    <property type="match status" value="1"/>
</dbReference>
<dbReference type="EC" id="1.1.1.22" evidence="3 7"/>
<dbReference type="Pfam" id="PF00984">
    <property type="entry name" value="UDPG_MGDP_dh"/>
    <property type="match status" value="1"/>
</dbReference>
<dbReference type="PIRSF" id="PIRSF000124">
    <property type="entry name" value="UDPglc_GDPman_dh"/>
    <property type="match status" value="1"/>
</dbReference>
<dbReference type="SUPFAM" id="SSF48179">
    <property type="entry name" value="6-phosphogluconate dehydrogenase C-terminal domain-like"/>
    <property type="match status" value="1"/>
</dbReference>
<dbReference type="RefSeq" id="WP_344964714.1">
    <property type="nucleotide sequence ID" value="NZ_BAABDS010000032.1"/>
</dbReference>
<name>A0ABP7E660_9GAMM</name>
<dbReference type="Gene3D" id="3.40.50.720">
    <property type="entry name" value="NAD(P)-binding Rossmann-like Domain"/>
    <property type="match status" value="2"/>
</dbReference>
<keyword evidence="5 7" id="KW-0520">NAD</keyword>
<dbReference type="InterPro" id="IPR036291">
    <property type="entry name" value="NAD(P)-bd_dom_sf"/>
</dbReference>
<comment type="catalytic activity">
    <reaction evidence="6 7">
        <text>UDP-alpha-D-glucose + 2 NAD(+) + H2O = UDP-alpha-D-glucuronate + 2 NADH + 3 H(+)</text>
        <dbReference type="Rhea" id="RHEA:23596"/>
        <dbReference type="ChEBI" id="CHEBI:15377"/>
        <dbReference type="ChEBI" id="CHEBI:15378"/>
        <dbReference type="ChEBI" id="CHEBI:57540"/>
        <dbReference type="ChEBI" id="CHEBI:57945"/>
        <dbReference type="ChEBI" id="CHEBI:58052"/>
        <dbReference type="ChEBI" id="CHEBI:58885"/>
        <dbReference type="EC" id="1.1.1.22"/>
    </reaction>
</comment>
<dbReference type="InterPro" id="IPR036220">
    <property type="entry name" value="UDP-Glc/GDP-Man_DH_C_sf"/>
</dbReference>
<dbReference type="InterPro" id="IPR013328">
    <property type="entry name" value="6PGD_dom2"/>
</dbReference>
<dbReference type="InterPro" id="IPR014026">
    <property type="entry name" value="UDP-Glc/GDP-Man_DH_dimer"/>
</dbReference>
<dbReference type="PIRSF" id="PIRSF500134">
    <property type="entry name" value="UDPglc_DH_bac"/>
    <property type="match status" value="1"/>
</dbReference>
<evidence type="ECO:0000256" key="2">
    <source>
        <dbReference type="ARBA" id="ARBA00006601"/>
    </source>
</evidence>
<dbReference type="SUPFAM" id="SSF51735">
    <property type="entry name" value="NAD(P)-binding Rossmann-fold domains"/>
    <property type="match status" value="1"/>
</dbReference>
<keyword evidence="4 7" id="KW-0560">Oxidoreductase</keyword>
<dbReference type="Pfam" id="PF03721">
    <property type="entry name" value="UDPG_MGDP_dh_N"/>
    <property type="match status" value="1"/>
</dbReference>
<dbReference type="InterPro" id="IPR008927">
    <property type="entry name" value="6-PGluconate_DH-like_C_sf"/>
</dbReference>
<feature type="domain" description="UDP-glucose/GDP-mannose dehydrogenase C-terminal" evidence="8">
    <location>
        <begin position="303"/>
        <end position="390"/>
    </location>
</feature>
<dbReference type="SUPFAM" id="SSF52413">
    <property type="entry name" value="UDP-glucose/GDP-mannose dehydrogenase C-terminal domain"/>
    <property type="match status" value="1"/>
</dbReference>
<comment type="pathway">
    <text evidence="1">Nucleotide-sugar biosynthesis; UDP-alpha-D-glucuronate biosynthesis; UDP-alpha-D-glucuronate from UDP-alpha-D-glucose: step 1/1.</text>
</comment>